<sequence>MARRFQEAETSVSKNKKFVPETAKKYFFRPRMAISRAVPARGQLRAAARKDPFTETTSNAGLRIRRFRSSRIRPLASCWTPTCRLRMRPRVSAGLLVLPSTRFSRSSCRLLTPEMSPKKPNARAWNSRRPRNSGAHQRSSQRRSPPRDDRPTLASSRCTETSPFGLQASQCPSRDKRKKNGNENS</sequence>
<proteinExistence type="predicted"/>
<dbReference type="AlphaFoldDB" id="A0A086K5L6"/>
<evidence type="ECO:0000313" key="2">
    <source>
        <dbReference type="EMBL" id="KFG39684.1"/>
    </source>
</evidence>
<name>A0A086K5L6_TOXGO</name>
<comment type="caution">
    <text evidence="2">The sequence shown here is derived from an EMBL/GenBank/DDBJ whole genome shotgun (WGS) entry which is preliminary data.</text>
</comment>
<evidence type="ECO:0000313" key="3">
    <source>
        <dbReference type="Proteomes" id="UP000028828"/>
    </source>
</evidence>
<evidence type="ECO:0000256" key="1">
    <source>
        <dbReference type="SAM" id="MobiDB-lite"/>
    </source>
</evidence>
<dbReference type="Proteomes" id="UP000028828">
    <property type="component" value="Unassembled WGS sequence"/>
</dbReference>
<accession>A0A086K5L6</accession>
<dbReference type="VEuPathDB" id="ToxoDB:TGP89_419710"/>
<organism evidence="2 3">
    <name type="scientific">Toxoplasma gondii p89</name>
    <dbReference type="NCBI Taxonomy" id="943119"/>
    <lineage>
        <taxon>Eukaryota</taxon>
        <taxon>Sar</taxon>
        <taxon>Alveolata</taxon>
        <taxon>Apicomplexa</taxon>
        <taxon>Conoidasida</taxon>
        <taxon>Coccidia</taxon>
        <taxon>Eucoccidiorida</taxon>
        <taxon>Eimeriorina</taxon>
        <taxon>Sarcocystidae</taxon>
        <taxon>Toxoplasma</taxon>
    </lineage>
</organism>
<feature type="region of interest" description="Disordered" evidence="1">
    <location>
        <begin position="111"/>
        <end position="185"/>
    </location>
</feature>
<gene>
    <name evidence="2" type="ORF">TGP89_419710</name>
</gene>
<reference evidence="2 3" key="1">
    <citation type="submission" date="2014-03" db="EMBL/GenBank/DDBJ databases">
        <authorList>
            <person name="Sibley D."/>
            <person name="Venepally P."/>
            <person name="Karamycheva S."/>
            <person name="Hadjithomas M."/>
            <person name="Khan A."/>
            <person name="Brunk B."/>
            <person name="Roos D."/>
            <person name="Caler E."/>
            <person name="Lorenzi H."/>
        </authorList>
    </citation>
    <scope>NUCLEOTIDE SEQUENCE [LARGE SCALE GENOMIC DNA]</scope>
    <source>
        <strain evidence="3">p89</strain>
    </source>
</reference>
<protein>
    <submittedName>
        <fullName evidence="2">Uncharacterized protein</fullName>
    </submittedName>
</protein>
<dbReference type="EMBL" id="AEYI02001252">
    <property type="protein sequence ID" value="KFG39684.1"/>
    <property type="molecule type" value="Genomic_DNA"/>
</dbReference>
<feature type="compositionally biased region" description="Polar residues" evidence="1">
    <location>
        <begin position="153"/>
        <end position="172"/>
    </location>
</feature>